<dbReference type="EMBL" id="CM007366">
    <property type="protein sequence ID" value="OIW09490.1"/>
    <property type="molecule type" value="Genomic_DNA"/>
</dbReference>
<dbReference type="AlphaFoldDB" id="A0A1J7HSS4"/>
<dbReference type="Proteomes" id="UP000188354">
    <property type="component" value="Chromosome LG06"/>
</dbReference>
<protein>
    <submittedName>
        <fullName evidence="1">Uncharacterized protein</fullName>
    </submittedName>
</protein>
<organism evidence="1 2">
    <name type="scientific">Lupinus angustifolius</name>
    <name type="common">Narrow-leaved blue lupine</name>
    <dbReference type="NCBI Taxonomy" id="3871"/>
    <lineage>
        <taxon>Eukaryota</taxon>
        <taxon>Viridiplantae</taxon>
        <taxon>Streptophyta</taxon>
        <taxon>Embryophyta</taxon>
        <taxon>Tracheophyta</taxon>
        <taxon>Spermatophyta</taxon>
        <taxon>Magnoliopsida</taxon>
        <taxon>eudicotyledons</taxon>
        <taxon>Gunneridae</taxon>
        <taxon>Pentapetalae</taxon>
        <taxon>rosids</taxon>
        <taxon>fabids</taxon>
        <taxon>Fabales</taxon>
        <taxon>Fabaceae</taxon>
        <taxon>Papilionoideae</taxon>
        <taxon>50 kb inversion clade</taxon>
        <taxon>genistoids sensu lato</taxon>
        <taxon>core genistoids</taxon>
        <taxon>Genisteae</taxon>
        <taxon>Lupinus</taxon>
    </lineage>
</organism>
<name>A0A1J7HSS4_LUPAN</name>
<keyword evidence="2" id="KW-1185">Reference proteome</keyword>
<evidence type="ECO:0000313" key="1">
    <source>
        <dbReference type="EMBL" id="OIW09490.1"/>
    </source>
</evidence>
<evidence type="ECO:0000313" key="2">
    <source>
        <dbReference type="Proteomes" id="UP000188354"/>
    </source>
</evidence>
<sequence>MVGRFGSTQDRKQRSSKAFGMVMSLKVANYSLEPEMQRLQVTHMKCFCFTLSYTEEGSMRSITTLVALD</sequence>
<gene>
    <name evidence="1" type="ORF">TanjilG_22239</name>
</gene>
<dbReference type="Gramene" id="OIW09490">
    <property type="protein sequence ID" value="OIW09490"/>
    <property type="gene ID" value="TanjilG_22239"/>
</dbReference>
<proteinExistence type="predicted"/>
<accession>A0A1J7HSS4</accession>
<reference evidence="1 2" key="1">
    <citation type="journal article" date="2017" name="Plant Biotechnol. J.">
        <title>A comprehensive draft genome sequence for lupin (Lupinus angustifolius), an emerging health food: insights into plant-microbe interactions and legume evolution.</title>
        <authorList>
            <person name="Hane J.K."/>
            <person name="Ming Y."/>
            <person name="Kamphuis L.G."/>
            <person name="Nelson M.N."/>
            <person name="Garg G."/>
            <person name="Atkins C.A."/>
            <person name="Bayer P.E."/>
            <person name="Bravo A."/>
            <person name="Bringans S."/>
            <person name="Cannon S."/>
            <person name="Edwards D."/>
            <person name="Foley R."/>
            <person name="Gao L.L."/>
            <person name="Harrison M.J."/>
            <person name="Huang W."/>
            <person name="Hurgobin B."/>
            <person name="Li S."/>
            <person name="Liu C.W."/>
            <person name="McGrath A."/>
            <person name="Morahan G."/>
            <person name="Murray J."/>
            <person name="Weller J."/>
            <person name="Jian J."/>
            <person name="Singh K.B."/>
        </authorList>
    </citation>
    <scope>NUCLEOTIDE SEQUENCE [LARGE SCALE GENOMIC DNA]</scope>
    <source>
        <strain evidence="2">cv. Tanjil</strain>
        <tissue evidence="1">Whole plant</tissue>
    </source>
</reference>